<organism evidence="1 2">
    <name type="scientific">Dictyobacter formicarum</name>
    <dbReference type="NCBI Taxonomy" id="2778368"/>
    <lineage>
        <taxon>Bacteria</taxon>
        <taxon>Bacillati</taxon>
        <taxon>Chloroflexota</taxon>
        <taxon>Ktedonobacteria</taxon>
        <taxon>Ktedonobacterales</taxon>
        <taxon>Dictyobacteraceae</taxon>
        <taxon>Dictyobacter</taxon>
    </lineage>
</organism>
<dbReference type="Proteomes" id="UP000635565">
    <property type="component" value="Unassembled WGS sequence"/>
</dbReference>
<reference evidence="1 2" key="1">
    <citation type="journal article" date="2021" name="Int. J. Syst. Evol. Microbiol.">
        <title>Reticulibacter mediterranei gen. nov., sp. nov., within the new family Reticulibacteraceae fam. nov., and Ktedonospora formicarum gen. nov., sp. nov., Ktedonobacter robiniae sp. nov., Dictyobacter formicarum sp. nov. and Dictyobacter arantiisoli sp. nov., belonging to the class Ktedonobacteria.</title>
        <authorList>
            <person name="Yabe S."/>
            <person name="Zheng Y."/>
            <person name="Wang C.M."/>
            <person name="Sakai Y."/>
            <person name="Abe K."/>
            <person name="Yokota A."/>
            <person name="Donadio S."/>
            <person name="Cavaletti L."/>
            <person name="Monciardini P."/>
        </authorList>
    </citation>
    <scope>NUCLEOTIDE SEQUENCE [LARGE SCALE GENOMIC DNA]</scope>
    <source>
        <strain evidence="1 2">SOSP1-9</strain>
    </source>
</reference>
<name>A0ABQ3VS87_9CHLR</name>
<accession>A0ABQ3VS87</accession>
<gene>
    <name evidence="1" type="ORF">KSZ_66860</name>
</gene>
<dbReference type="RefSeq" id="WP_268906045.1">
    <property type="nucleotide sequence ID" value="NZ_BNJJ01000026.1"/>
</dbReference>
<proteinExistence type="predicted"/>
<dbReference type="EMBL" id="BNJJ01000026">
    <property type="protein sequence ID" value="GHO88680.1"/>
    <property type="molecule type" value="Genomic_DNA"/>
</dbReference>
<sequence>MAYTLDFEKPLADLERLDLRYQKYRAIGPVGTFTATIDNQQ</sequence>
<comment type="caution">
    <text evidence="1">The sequence shown here is derived from an EMBL/GenBank/DDBJ whole genome shotgun (WGS) entry which is preliminary data.</text>
</comment>
<evidence type="ECO:0000313" key="1">
    <source>
        <dbReference type="EMBL" id="GHO88680.1"/>
    </source>
</evidence>
<evidence type="ECO:0000313" key="2">
    <source>
        <dbReference type="Proteomes" id="UP000635565"/>
    </source>
</evidence>
<keyword evidence="2" id="KW-1185">Reference proteome</keyword>
<protein>
    <submittedName>
        <fullName evidence="1">Uncharacterized protein</fullName>
    </submittedName>
</protein>